<dbReference type="PANTHER" id="PTHR30244:SF34">
    <property type="entry name" value="DTDP-4-AMINO-4,6-DIDEOXYGALACTOSE TRANSAMINASE"/>
    <property type="match status" value="1"/>
</dbReference>
<dbReference type="InterPro" id="IPR015422">
    <property type="entry name" value="PyrdxlP-dep_Trfase_small"/>
</dbReference>
<proteinExistence type="inferred from homology"/>
<dbReference type="InterPro" id="IPR015424">
    <property type="entry name" value="PyrdxlP-dep_Trfase"/>
</dbReference>
<dbReference type="CDD" id="cd00616">
    <property type="entry name" value="AHBA_syn"/>
    <property type="match status" value="1"/>
</dbReference>
<dbReference type="InterPro" id="IPR015421">
    <property type="entry name" value="PyrdxlP-dep_Trfase_major"/>
</dbReference>
<evidence type="ECO:0000256" key="6">
    <source>
        <dbReference type="RuleBase" id="RU004508"/>
    </source>
</evidence>
<evidence type="ECO:0000256" key="5">
    <source>
        <dbReference type="ARBA" id="ARBA00037999"/>
    </source>
</evidence>
<dbReference type="Proteomes" id="UP000766904">
    <property type="component" value="Unassembled WGS sequence"/>
</dbReference>
<dbReference type="SUPFAM" id="SSF53383">
    <property type="entry name" value="PLP-dependent transferases"/>
    <property type="match status" value="1"/>
</dbReference>
<keyword evidence="2 7" id="KW-0032">Aminotransferase</keyword>
<protein>
    <submittedName>
        <fullName evidence="7">Aminotransferase DegT</fullName>
    </submittedName>
</protein>
<evidence type="ECO:0000256" key="1">
    <source>
        <dbReference type="ARBA" id="ARBA00001933"/>
    </source>
</evidence>
<dbReference type="FunFam" id="3.40.640.10:FF:000090">
    <property type="entry name" value="Pyridoxal phosphate-dependent aminotransferase"/>
    <property type="match status" value="1"/>
</dbReference>
<gene>
    <name evidence="7" type="ORF">CV102_22505</name>
</gene>
<keyword evidence="8" id="KW-1185">Reference proteome</keyword>
<dbReference type="Gene3D" id="3.40.640.10">
    <property type="entry name" value="Type I PLP-dependent aspartate aminotransferase-like (Major domain)"/>
    <property type="match status" value="1"/>
</dbReference>
<dbReference type="GO" id="GO:0030170">
    <property type="term" value="F:pyridoxal phosphate binding"/>
    <property type="evidence" value="ECO:0007669"/>
    <property type="project" value="TreeGrafter"/>
</dbReference>
<organism evidence="7 8">
    <name type="scientific">Natronococcus pandeyae</name>
    <dbReference type="NCBI Taxonomy" id="2055836"/>
    <lineage>
        <taxon>Archaea</taxon>
        <taxon>Methanobacteriati</taxon>
        <taxon>Methanobacteriota</taxon>
        <taxon>Stenosarchaea group</taxon>
        <taxon>Halobacteria</taxon>
        <taxon>Halobacteriales</taxon>
        <taxon>Natrialbaceae</taxon>
        <taxon>Natronococcus</taxon>
    </lineage>
</organism>
<evidence type="ECO:0000313" key="7">
    <source>
        <dbReference type="EMBL" id="TYL36400.1"/>
    </source>
</evidence>
<dbReference type="PANTHER" id="PTHR30244">
    <property type="entry name" value="TRANSAMINASE"/>
    <property type="match status" value="1"/>
</dbReference>
<dbReference type="PIRSF" id="PIRSF000390">
    <property type="entry name" value="PLP_StrS"/>
    <property type="match status" value="1"/>
</dbReference>
<dbReference type="GO" id="GO:0008483">
    <property type="term" value="F:transaminase activity"/>
    <property type="evidence" value="ECO:0007669"/>
    <property type="project" value="UniProtKB-KW"/>
</dbReference>
<dbReference type="Pfam" id="PF01041">
    <property type="entry name" value="DegT_DnrJ_EryC1"/>
    <property type="match status" value="1"/>
</dbReference>
<comment type="cofactor">
    <cofactor evidence="1">
        <name>pyridoxal 5'-phosphate</name>
        <dbReference type="ChEBI" id="CHEBI:597326"/>
    </cofactor>
</comment>
<dbReference type="AlphaFoldDB" id="A0A8J8TQ04"/>
<comment type="similarity">
    <text evidence="5 6">Belongs to the DegT/DnrJ/EryC1 family.</text>
</comment>
<name>A0A8J8TQ04_9EURY</name>
<reference evidence="7" key="1">
    <citation type="submission" date="2017-11" db="EMBL/GenBank/DDBJ databases">
        <authorList>
            <person name="Kajale S.C."/>
            <person name="Sharma A."/>
        </authorList>
    </citation>
    <scope>NUCLEOTIDE SEQUENCE</scope>
    <source>
        <strain evidence="7">LS1_42</strain>
    </source>
</reference>
<sequence>MERRLEARGNDIGCTTYKHSATASIDITSDDPDRAEHVIPAYEPWLGERERELVTRAVSSGWVSPVGDFIEEFERSFAEFVGTEHAIATSSGTAALHLALVAADIEMGDEVIVPDLTWIACANAVRYAGADPVFADVDPETLTLQPERVRDVVSSETAAILPVHLYGHPCQMDRLVEIAREYDALVIEDCAEAHGAEYRNRTVGSIGDVGCFSFYGNKMITTGQGGMVTTDDDELAERLRLYNRDGMSTERTYYHPVIGYNYRMSNVHAAIGVGQLGRIDEIVERKRAIANRYRDRLTSHDVTLTDERSWATSVFWMNTVMFDSPDTRDLAVDVLEADGIETRPLFYPLHRQPPYAESKRGTITVASDRYRRGLNLPSGPTLRDAEIDRICDRLATLE</sequence>
<evidence type="ECO:0000313" key="8">
    <source>
        <dbReference type="Proteomes" id="UP000766904"/>
    </source>
</evidence>
<keyword evidence="4 6" id="KW-0663">Pyridoxal phosphate</keyword>
<accession>A0A8J8TQ04</accession>
<evidence type="ECO:0000256" key="2">
    <source>
        <dbReference type="ARBA" id="ARBA00022576"/>
    </source>
</evidence>
<dbReference type="GO" id="GO:0000271">
    <property type="term" value="P:polysaccharide biosynthetic process"/>
    <property type="evidence" value="ECO:0007669"/>
    <property type="project" value="TreeGrafter"/>
</dbReference>
<evidence type="ECO:0000256" key="3">
    <source>
        <dbReference type="ARBA" id="ARBA00022679"/>
    </source>
</evidence>
<keyword evidence="3" id="KW-0808">Transferase</keyword>
<dbReference type="Gene3D" id="3.90.1150.10">
    <property type="entry name" value="Aspartate Aminotransferase, domain 1"/>
    <property type="match status" value="1"/>
</dbReference>
<dbReference type="InterPro" id="IPR000653">
    <property type="entry name" value="DegT/StrS_aminotransferase"/>
</dbReference>
<dbReference type="EMBL" id="PHNJ01000018">
    <property type="protein sequence ID" value="TYL36400.1"/>
    <property type="molecule type" value="Genomic_DNA"/>
</dbReference>
<evidence type="ECO:0000256" key="4">
    <source>
        <dbReference type="ARBA" id="ARBA00022898"/>
    </source>
</evidence>
<comment type="caution">
    <text evidence="7">The sequence shown here is derived from an EMBL/GenBank/DDBJ whole genome shotgun (WGS) entry which is preliminary data.</text>
</comment>